<dbReference type="PANTHER" id="PTHR10763:SF26">
    <property type="entry name" value="CELL DIVISION CONTROL PROTEIN 6 HOMOLOG"/>
    <property type="match status" value="1"/>
</dbReference>
<evidence type="ECO:0000313" key="6">
    <source>
        <dbReference type="Proteomes" id="UP001153069"/>
    </source>
</evidence>
<dbReference type="InterPro" id="IPR003593">
    <property type="entry name" value="AAA+_ATPase"/>
</dbReference>
<dbReference type="GO" id="GO:0033314">
    <property type="term" value="P:mitotic DNA replication checkpoint signaling"/>
    <property type="evidence" value="ECO:0007669"/>
    <property type="project" value="TreeGrafter"/>
</dbReference>
<dbReference type="GO" id="GO:0003688">
    <property type="term" value="F:DNA replication origin binding"/>
    <property type="evidence" value="ECO:0007669"/>
    <property type="project" value="TreeGrafter"/>
</dbReference>
<dbReference type="InterPro" id="IPR027417">
    <property type="entry name" value="P-loop_NTPase"/>
</dbReference>
<evidence type="ECO:0000313" key="5">
    <source>
        <dbReference type="EMBL" id="CAB9509564.1"/>
    </source>
</evidence>
<feature type="compositionally biased region" description="Basic residues" evidence="3">
    <location>
        <begin position="573"/>
        <end position="585"/>
    </location>
</feature>
<evidence type="ECO:0000259" key="4">
    <source>
        <dbReference type="SMART" id="SM00382"/>
    </source>
</evidence>
<feature type="region of interest" description="Disordered" evidence="3">
    <location>
        <begin position="226"/>
        <end position="347"/>
    </location>
</feature>
<evidence type="ECO:0000256" key="2">
    <source>
        <dbReference type="ARBA" id="ARBA00022705"/>
    </source>
</evidence>
<dbReference type="InterPro" id="IPR050311">
    <property type="entry name" value="ORC1/CDC6"/>
</dbReference>
<dbReference type="GO" id="GO:0016887">
    <property type="term" value="F:ATP hydrolysis activity"/>
    <property type="evidence" value="ECO:0007669"/>
    <property type="project" value="InterPro"/>
</dbReference>
<dbReference type="GO" id="GO:0005634">
    <property type="term" value="C:nucleus"/>
    <property type="evidence" value="ECO:0007669"/>
    <property type="project" value="TreeGrafter"/>
</dbReference>
<dbReference type="Proteomes" id="UP001153069">
    <property type="component" value="Unassembled WGS sequence"/>
</dbReference>
<evidence type="ECO:0000256" key="3">
    <source>
        <dbReference type="SAM" id="MobiDB-lite"/>
    </source>
</evidence>
<feature type="region of interest" description="Disordered" evidence="3">
    <location>
        <begin position="838"/>
        <end position="896"/>
    </location>
</feature>
<dbReference type="OrthoDB" id="1926878at2759"/>
<feature type="compositionally biased region" description="Polar residues" evidence="3">
    <location>
        <begin position="850"/>
        <end position="869"/>
    </location>
</feature>
<reference evidence="5" key="1">
    <citation type="submission" date="2020-06" db="EMBL/GenBank/DDBJ databases">
        <authorList>
            <consortium name="Plant Systems Biology data submission"/>
        </authorList>
    </citation>
    <scope>NUCLEOTIDE SEQUENCE</scope>
    <source>
        <strain evidence="5">D6</strain>
    </source>
</reference>
<accession>A0A9N8DYP8</accession>
<feature type="region of interest" description="Disordered" evidence="3">
    <location>
        <begin position="442"/>
        <end position="652"/>
    </location>
</feature>
<dbReference type="InterPro" id="IPR049945">
    <property type="entry name" value="AAA_22"/>
</dbReference>
<comment type="similarity">
    <text evidence="1">Belongs to the CDC6/cdc18 family.</text>
</comment>
<feature type="compositionally biased region" description="Polar residues" evidence="3">
    <location>
        <begin position="877"/>
        <end position="891"/>
    </location>
</feature>
<comment type="caution">
    <text evidence="5">The sequence shown here is derived from an EMBL/GenBank/DDBJ whole genome shotgun (WGS) entry which is preliminary data.</text>
</comment>
<dbReference type="PANTHER" id="PTHR10763">
    <property type="entry name" value="CELL DIVISION CONTROL PROTEIN 6-RELATED"/>
    <property type="match status" value="1"/>
</dbReference>
<dbReference type="SMART" id="SM00382">
    <property type="entry name" value="AAA"/>
    <property type="match status" value="1"/>
</dbReference>
<sequence length="1424" mass="155145">MATLCATATTTTTTMTTVTPDRPTICLANLVKAPLQQRMMLIRLDAPPDAEHWTGPPVLWPCIYFRNYSAMMEELAAMHKSMMESNKDVDKDVADFIFYGESELNILATNFIDAIKKEEETAKAEGRAVDKDRCNTVSPMLLLETNELMLNPDETTLHKMDPELLGEMANGSPDLIPAVRWVLDYAKGLQKPRHAAVKRKMKWISANFSKRPRVTKALQYTESARKPAPIATAETPASVSESEGSRKPAAVSTAKKPATIVDPPVQAEKPAASVGLTAKKPTSTAQLAAVDVTDTRAKKPAATEEDQPDAKKRAAVPETAAKTPASTDDQSKKKPRQSEASAKPVEVDAVMEPLTDVNKIHEEAQKAYPVVYKKILPLTDVNKIQEEAQKAYPVAHKNILDTSTQSNHGNASANNNSMFDMDEVRRYQGGVRIQDVPRFVQEQEEASAAQEVPEEATQQKAATKQRESRTETATWVPYAEISPSAKKQAVAGKNAASKPAAKTRGKAGKKPHNTTAATVEMEDDQAKKAAEVDASACSELPAPDSPEMDKPLTEVEEQPDVVIESTPTVAAKKGAKRKKGTRGKPPRPQGNTKKRGQSANTPLETPAKGTAGNKKVNSTSRGRNTGSSIKKSKTQHGHERIHSHTFTTTFIGPRPEAQRKIPTFGQVKSVLEELGYSWVKAKGKIARYCCPSYGSDDASSKENGKDYAETEEEFRTLLCAKGVARPKQFVKADKFKKLERWVRSAVVTLLKPGATMPQVTVPETVPKTLYDIGYSHSTNQLKKGPYDARVLVQKDLINILTYEGLSSDWCDFDKASHDNLLLLQMFLAFYERDMFEPPPKQLEKRRGRSRSQSPSIRVTPNSRKAPTKTSKARKAQVANTSAAVETPTTTQVATKAPPAEVVPPVQAPMVATKPAAASSEPPPTEVGETQVNEEAAPVATLPPTKTPVVVHEATAPTVPLSPSVDKTALANCNGRADGGRASVAARGKDSSAVNNLERTFQSVASVNATDGKAVVLAPGSHFQQSTFSVLRLLRGFVQSRLKETGKQPATMFICGSPGIGKTTAVDYCCEQVKNDFSSQDGSCRHSGVTPVVVSINCSKFGTGAEVLDSVKDKIWAECKGTGSARNDNVLKKQLTSTNKNDPSRRFLILVLDEIDQLVHQDSVSENPRDNKEKLIDFFSAWASDSSYRVALIGIGNTMAGPKFRRLKGLMSVPDDQTITFGAFSSKDLEAIMAGRLGDKSIVDPKALSYIAKKFANLKGDARPAMELLTKVLKNARERSQKQAGKAADGFMVKIRDVVKAATKESQLPNLIEQLPLHGKMMVYVAVGLAQKNRASEENVKLTRGELFRAGSAFFAEKFGEHSEFSPSDWNAHIDAMDDMGLAIIERQAYFALPDDTIVFEHFPDELETALQDSLTGDDRTFFGY</sequence>
<dbReference type="EMBL" id="CAICTM010000394">
    <property type="protein sequence ID" value="CAB9509564.1"/>
    <property type="molecule type" value="Genomic_DNA"/>
</dbReference>
<feature type="domain" description="AAA+ ATPase" evidence="4">
    <location>
        <begin position="1047"/>
        <end position="1247"/>
    </location>
</feature>
<gene>
    <name evidence="5" type="ORF">SEMRO_395_G133970.1</name>
</gene>
<dbReference type="Gene3D" id="1.10.8.60">
    <property type="match status" value="1"/>
</dbReference>
<keyword evidence="6" id="KW-1185">Reference proteome</keyword>
<organism evidence="5 6">
    <name type="scientific">Seminavis robusta</name>
    <dbReference type="NCBI Taxonomy" id="568900"/>
    <lineage>
        <taxon>Eukaryota</taxon>
        <taxon>Sar</taxon>
        <taxon>Stramenopiles</taxon>
        <taxon>Ochrophyta</taxon>
        <taxon>Bacillariophyta</taxon>
        <taxon>Bacillariophyceae</taxon>
        <taxon>Bacillariophycidae</taxon>
        <taxon>Naviculales</taxon>
        <taxon>Naviculaceae</taxon>
        <taxon>Seminavis</taxon>
    </lineage>
</organism>
<feature type="compositionally biased region" description="Basic residues" evidence="3">
    <location>
        <begin position="501"/>
        <end position="512"/>
    </location>
</feature>
<feature type="compositionally biased region" description="Polar residues" evidence="3">
    <location>
        <begin position="615"/>
        <end position="629"/>
    </location>
</feature>
<evidence type="ECO:0000256" key="1">
    <source>
        <dbReference type="ARBA" id="ARBA00006184"/>
    </source>
</evidence>
<dbReference type="SUPFAM" id="SSF52540">
    <property type="entry name" value="P-loop containing nucleoside triphosphate hydrolases"/>
    <property type="match status" value="1"/>
</dbReference>
<dbReference type="Gene3D" id="3.40.50.300">
    <property type="entry name" value="P-loop containing nucleotide triphosphate hydrolases"/>
    <property type="match status" value="1"/>
</dbReference>
<dbReference type="GO" id="GO:0006270">
    <property type="term" value="P:DNA replication initiation"/>
    <property type="evidence" value="ECO:0007669"/>
    <property type="project" value="TreeGrafter"/>
</dbReference>
<protein>
    <submittedName>
        <fullName evidence="5">Complex subunit</fullName>
    </submittedName>
</protein>
<dbReference type="Pfam" id="PF13401">
    <property type="entry name" value="AAA_22"/>
    <property type="match status" value="1"/>
</dbReference>
<proteinExistence type="inferred from homology"/>
<keyword evidence="2" id="KW-0235">DNA replication</keyword>
<name>A0A9N8DYP8_9STRA</name>